<gene>
    <name evidence="1" type="ORF">ACFQ08_10680</name>
</gene>
<evidence type="ECO:0000313" key="2">
    <source>
        <dbReference type="Proteomes" id="UP001597024"/>
    </source>
</evidence>
<dbReference type="InterPro" id="IPR037143">
    <property type="entry name" value="4-PPantetheinyl_Trfase_dom_sf"/>
</dbReference>
<evidence type="ECO:0000313" key="1">
    <source>
        <dbReference type="EMBL" id="MFD0885012.1"/>
    </source>
</evidence>
<evidence type="ECO:0008006" key="3">
    <source>
        <dbReference type="Google" id="ProtNLM"/>
    </source>
</evidence>
<dbReference type="Gene3D" id="3.90.470.20">
    <property type="entry name" value="4'-phosphopantetheinyl transferase domain"/>
    <property type="match status" value="1"/>
</dbReference>
<dbReference type="EMBL" id="JBHTHX010000271">
    <property type="protein sequence ID" value="MFD0885012.1"/>
    <property type="molecule type" value="Genomic_DNA"/>
</dbReference>
<reference evidence="2" key="1">
    <citation type="journal article" date="2019" name="Int. J. Syst. Evol. Microbiol.">
        <title>The Global Catalogue of Microorganisms (GCM) 10K type strain sequencing project: providing services to taxonomists for standard genome sequencing and annotation.</title>
        <authorList>
            <consortium name="The Broad Institute Genomics Platform"/>
            <consortium name="The Broad Institute Genome Sequencing Center for Infectious Disease"/>
            <person name="Wu L."/>
            <person name="Ma J."/>
        </authorList>
    </citation>
    <scope>NUCLEOTIDE SEQUENCE [LARGE SCALE GENOMIC DNA]</scope>
    <source>
        <strain evidence="2">CCUG 62974</strain>
    </source>
</reference>
<name>A0ABW3DPS9_9ACTN</name>
<accession>A0ABW3DPS9</accession>
<organism evidence="1 2">
    <name type="scientific">Streptosporangium algeriense</name>
    <dbReference type="NCBI Taxonomy" id="1682748"/>
    <lineage>
        <taxon>Bacteria</taxon>
        <taxon>Bacillati</taxon>
        <taxon>Actinomycetota</taxon>
        <taxon>Actinomycetes</taxon>
        <taxon>Streptosporangiales</taxon>
        <taxon>Streptosporangiaceae</taxon>
        <taxon>Streptosporangium</taxon>
    </lineage>
</organism>
<comment type="caution">
    <text evidence="1">The sequence shown here is derived from an EMBL/GenBank/DDBJ whole genome shotgun (WGS) entry which is preliminary data.</text>
</comment>
<dbReference type="Proteomes" id="UP001597024">
    <property type="component" value="Unassembled WGS sequence"/>
</dbReference>
<feature type="non-terminal residue" evidence="1">
    <location>
        <position position="83"/>
    </location>
</feature>
<protein>
    <recommendedName>
        <fullName evidence="3">NUDIX hydrolase</fullName>
    </recommendedName>
</protein>
<dbReference type="SUPFAM" id="SSF56214">
    <property type="entry name" value="4'-phosphopantetheinyl transferase"/>
    <property type="match status" value="1"/>
</dbReference>
<proteinExistence type="predicted"/>
<keyword evidence="2" id="KW-1185">Reference proteome</keyword>
<sequence length="83" mass="9481">MTTTAPRPVRHTVLHMFSRPVEVWVTTLWPGTAEGTAPEIRWLSDEERARRARISGHEQRAQFTVGRALARRVLGERLGLPPR</sequence>